<proteinExistence type="predicted"/>
<dbReference type="Proteomes" id="UP001303046">
    <property type="component" value="Unassembled WGS sequence"/>
</dbReference>
<organism evidence="1 2">
    <name type="scientific">Necator americanus</name>
    <name type="common">Human hookworm</name>
    <dbReference type="NCBI Taxonomy" id="51031"/>
    <lineage>
        <taxon>Eukaryota</taxon>
        <taxon>Metazoa</taxon>
        <taxon>Ecdysozoa</taxon>
        <taxon>Nematoda</taxon>
        <taxon>Chromadorea</taxon>
        <taxon>Rhabditida</taxon>
        <taxon>Rhabditina</taxon>
        <taxon>Rhabditomorpha</taxon>
        <taxon>Strongyloidea</taxon>
        <taxon>Ancylostomatidae</taxon>
        <taxon>Bunostominae</taxon>
        <taxon>Necator</taxon>
    </lineage>
</organism>
<gene>
    <name evidence="1" type="primary">Necator_chrI.g1694</name>
    <name evidence="1" type="ORF">RB195_005568</name>
</gene>
<name>A0ABR1BNI4_NECAM</name>
<sequence length="77" mass="9175">MSTSSKRDCCTLKNKSWAFCNRFTQHKTQLWRKGNTNFHPSKQNVVCLFGRTYHCSFSFIGDTLKFRIVWLQECNDF</sequence>
<accession>A0ABR1BNI4</accession>
<comment type="caution">
    <text evidence="1">The sequence shown here is derived from an EMBL/GenBank/DDBJ whole genome shotgun (WGS) entry which is preliminary data.</text>
</comment>
<reference evidence="1 2" key="1">
    <citation type="submission" date="2023-08" db="EMBL/GenBank/DDBJ databases">
        <title>A Necator americanus chromosomal reference genome.</title>
        <authorList>
            <person name="Ilik V."/>
            <person name="Petrzelkova K.J."/>
            <person name="Pardy F."/>
            <person name="Fuh T."/>
            <person name="Niatou-Singa F.S."/>
            <person name="Gouil Q."/>
            <person name="Baker L."/>
            <person name="Ritchie M.E."/>
            <person name="Jex A.R."/>
            <person name="Gazzola D."/>
            <person name="Li H."/>
            <person name="Toshio Fujiwara R."/>
            <person name="Zhan B."/>
            <person name="Aroian R.V."/>
            <person name="Pafco B."/>
            <person name="Schwarz E.M."/>
        </authorList>
    </citation>
    <scope>NUCLEOTIDE SEQUENCE [LARGE SCALE GENOMIC DNA]</scope>
    <source>
        <strain evidence="1 2">Aroian</strain>
        <tissue evidence="1">Whole animal</tissue>
    </source>
</reference>
<protein>
    <submittedName>
        <fullName evidence="1">Uncharacterized protein</fullName>
    </submittedName>
</protein>
<evidence type="ECO:0000313" key="1">
    <source>
        <dbReference type="EMBL" id="KAK6727986.1"/>
    </source>
</evidence>
<dbReference type="EMBL" id="JAVFWL010000001">
    <property type="protein sequence ID" value="KAK6727986.1"/>
    <property type="molecule type" value="Genomic_DNA"/>
</dbReference>
<evidence type="ECO:0000313" key="2">
    <source>
        <dbReference type="Proteomes" id="UP001303046"/>
    </source>
</evidence>
<keyword evidence="2" id="KW-1185">Reference proteome</keyword>